<keyword evidence="1" id="KW-0808">Transferase</keyword>
<dbReference type="PANTHER" id="PTHR13271">
    <property type="entry name" value="UNCHARACTERIZED PUTATIVE METHYLTRANSFERASE"/>
    <property type="match status" value="1"/>
</dbReference>
<proteinExistence type="predicted"/>
<reference evidence="1 2" key="1">
    <citation type="submission" date="2018-03" db="EMBL/GenBank/DDBJ databases">
        <authorList>
            <person name="Guldener U."/>
        </authorList>
    </citation>
    <scope>NUCLEOTIDE SEQUENCE [LARGE SCALE GENOMIC DNA]</scope>
    <source>
        <strain evidence="1 2">NBRC100155</strain>
    </source>
</reference>
<keyword evidence="1" id="KW-0489">Methyltransferase</keyword>
<dbReference type="GO" id="GO:0005634">
    <property type="term" value="C:nucleus"/>
    <property type="evidence" value="ECO:0007669"/>
    <property type="project" value="TreeGrafter"/>
</dbReference>
<dbReference type="Proteomes" id="UP000324022">
    <property type="component" value="Unassembled WGS sequence"/>
</dbReference>
<protein>
    <submittedName>
        <fullName evidence="1">Related to RKM1 - SET-domain lysine-N-methyltransferase</fullName>
    </submittedName>
</protein>
<dbReference type="InterPro" id="IPR050600">
    <property type="entry name" value="SETD3_SETD6_MTase"/>
</dbReference>
<accession>A0A5C3E2Y3</accession>
<dbReference type="EMBL" id="OOIN01000008">
    <property type="protein sequence ID" value="SPO24882.1"/>
    <property type="molecule type" value="Genomic_DNA"/>
</dbReference>
<dbReference type="OrthoDB" id="42889at2759"/>
<organism evidence="1 2">
    <name type="scientific">Ustilago trichophora</name>
    <dbReference type="NCBI Taxonomy" id="86804"/>
    <lineage>
        <taxon>Eukaryota</taxon>
        <taxon>Fungi</taxon>
        <taxon>Dikarya</taxon>
        <taxon>Basidiomycota</taxon>
        <taxon>Ustilaginomycotina</taxon>
        <taxon>Ustilaginomycetes</taxon>
        <taxon>Ustilaginales</taxon>
        <taxon>Ustilaginaceae</taxon>
        <taxon>Ustilago</taxon>
    </lineage>
</organism>
<dbReference type="GO" id="GO:0032259">
    <property type="term" value="P:methylation"/>
    <property type="evidence" value="ECO:0007669"/>
    <property type="project" value="UniProtKB-KW"/>
</dbReference>
<evidence type="ECO:0000313" key="1">
    <source>
        <dbReference type="EMBL" id="SPO24882.1"/>
    </source>
</evidence>
<sequence>MSPKHPLLQWFTSVGVKIHPDLYLEQDPVTGLSFYTAQPLPRDTTVIRVPKELCITSTSALEQVQLILRNVGGTEAVLEPSSLPAPDWILLYLVLSRLAEEYLTLASEDAEEVERVFVHLPYVSHIPKIIETPLHFSPVELSLLANTPLVGSTERRLRETIVDYERASLLIARQLQQASAPHTFVAYLCKALKPITLEQPEHDPLMSQTYHKGLELWRWAESAFTSRSFPPRLIGLSDHRDACSSSGTATSAPILIPAYDTFNHARAHPVTWSYSPATPEMGDMVCMTLNYDSPSAPCQVYNNYGGKSNEEFLSGYGFTLDTVTEDTLALKLGTEGNGTDQTEAKTHYWIVPSESTSEIQLKSEQDTADGFVKDKCPCPSLLSELERRVLEGDEPPTTLEDQLYLYASVLETLESLLLSKRKAFRTSQKQIEALHTDLTSVDEAAQTADGWHRNALAADIGNTSSFRSSVWNNVMQYRRGQLHLLNHAVDWTRAELGRVADALDALDALEDDQDAQ</sequence>
<dbReference type="SUPFAM" id="SSF82199">
    <property type="entry name" value="SET domain"/>
    <property type="match status" value="1"/>
</dbReference>
<dbReference type="Gene3D" id="3.90.1410.10">
    <property type="entry name" value="set domain protein methyltransferase, domain 1"/>
    <property type="match status" value="1"/>
</dbReference>
<dbReference type="InterPro" id="IPR046341">
    <property type="entry name" value="SET_dom_sf"/>
</dbReference>
<dbReference type="GO" id="GO:0016279">
    <property type="term" value="F:protein-lysine N-methyltransferase activity"/>
    <property type="evidence" value="ECO:0007669"/>
    <property type="project" value="TreeGrafter"/>
</dbReference>
<dbReference type="AlphaFoldDB" id="A0A5C3E2Y3"/>
<gene>
    <name evidence="1" type="ORF">UTRI_01387_B</name>
</gene>
<name>A0A5C3E2Y3_9BASI</name>
<dbReference type="PANTHER" id="PTHR13271:SF147">
    <property type="entry name" value="PROTEIN-LYSINE N-METHYLTRANSFERASE EFM1-RELATED"/>
    <property type="match status" value="1"/>
</dbReference>
<evidence type="ECO:0000313" key="2">
    <source>
        <dbReference type="Proteomes" id="UP000324022"/>
    </source>
</evidence>
<keyword evidence="2" id="KW-1185">Reference proteome</keyword>